<evidence type="ECO:0000256" key="4">
    <source>
        <dbReference type="ARBA" id="ARBA00023136"/>
    </source>
</evidence>
<keyword evidence="3 6" id="KW-1133">Transmembrane helix</keyword>
<sequence>VLRIPQKDGQLAITSCEEAIRLLNLSFADVHKYDRSYWRSEYNILQLFVAHQYFSLFGQTSVEEFFARIWCELRGSLWTFPDTMRSKTMVPCVQLMCPKLPSFLLNLVSETEVVKPVISYEPTLRSGAPSHSTLNKHNSGYSRVEIAKTRAEIVVPAALVGSRKDTTLMRLSNRVRLLERNVSVSMRYLEELSQSYRRQMDRLSRSFNLTTAWLKATAQGAEERDHMQQARIDELEIRLDELLARLIPDALRSASNDSIHSENNLSHLTSKQNLTVPLVMSVPPLLSFDAPPDWAHSTATWPPLEDDWTEEDGTVETEDEHPIDSKTYRDQKIRAEERSDVIMSGTVFEHPDCTSAEYSSESDTFKQMFENWLSFPFSGNPFRFSGKWTLQLFLEDSHVLWVFSMTVIHLVFAVTSHLIVYLAWLRPYSQKLRNSSDSLASIGRHGVECVGPNHPPRHIPDCSSPCISLNSYNRQPKAPIDVRTDLIPCNCANHNSFANCSKDLSISPHVEYIAQLATIKEQSPTVDLTESTKNTNHQPLVFDRQMYPHVHQPLDTGCQPSDAVTTCNSSSRFSGSACLTSVPTCPLYVSSSHAKSERTVALLNLPVSFDSFHRISCLSRKDFQYDIRVHFVFVKLTSGYGLM</sequence>
<evidence type="ECO:0000256" key="5">
    <source>
        <dbReference type="SAM" id="MobiDB-lite"/>
    </source>
</evidence>
<evidence type="ECO:0000256" key="2">
    <source>
        <dbReference type="ARBA" id="ARBA00022692"/>
    </source>
</evidence>
<evidence type="ECO:0000313" key="8">
    <source>
        <dbReference type="Proteomes" id="UP000822476"/>
    </source>
</evidence>
<feature type="compositionally biased region" description="Acidic residues" evidence="5">
    <location>
        <begin position="304"/>
        <end position="319"/>
    </location>
</feature>
<reference evidence="7" key="1">
    <citation type="submission" date="2019-07" db="EMBL/GenBank/DDBJ databases">
        <title>Annotation for the trematode Paragonimus miyazaki's.</title>
        <authorList>
            <person name="Choi Y.-J."/>
        </authorList>
    </citation>
    <scope>NUCLEOTIDE SEQUENCE</scope>
    <source>
        <strain evidence="7">Japan</strain>
    </source>
</reference>
<dbReference type="GO" id="GO:0005737">
    <property type="term" value="C:cytoplasm"/>
    <property type="evidence" value="ECO:0007669"/>
    <property type="project" value="TreeGrafter"/>
</dbReference>
<dbReference type="OrthoDB" id="6276305at2759"/>
<dbReference type="EMBL" id="JTDE01021604">
    <property type="protein sequence ID" value="KAF7232712.1"/>
    <property type="molecule type" value="Genomic_DNA"/>
</dbReference>
<evidence type="ECO:0000256" key="6">
    <source>
        <dbReference type="SAM" id="Phobius"/>
    </source>
</evidence>
<organism evidence="7 8">
    <name type="scientific">Paragonimus skrjabini miyazakii</name>
    <dbReference type="NCBI Taxonomy" id="59628"/>
    <lineage>
        <taxon>Eukaryota</taxon>
        <taxon>Metazoa</taxon>
        <taxon>Spiralia</taxon>
        <taxon>Lophotrochozoa</taxon>
        <taxon>Platyhelminthes</taxon>
        <taxon>Trematoda</taxon>
        <taxon>Digenea</taxon>
        <taxon>Plagiorchiida</taxon>
        <taxon>Troglotremata</taxon>
        <taxon>Troglotrematidae</taxon>
        <taxon>Paragonimus</taxon>
    </lineage>
</organism>
<keyword evidence="8" id="KW-1185">Reference proteome</keyword>
<keyword evidence="4 6" id="KW-0472">Membrane</keyword>
<gene>
    <name evidence="7" type="ORF">EG68_12004</name>
</gene>
<feature type="transmembrane region" description="Helical" evidence="6">
    <location>
        <begin position="399"/>
        <end position="424"/>
    </location>
</feature>
<protein>
    <recommendedName>
        <fullName evidence="9">SUN domain-containing protein</fullName>
    </recommendedName>
</protein>
<dbReference type="Proteomes" id="UP000822476">
    <property type="component" value="Unassembled WGS sequence"/>
</dbReference>
<evidence type="ECO:0000256" key="3">
    <source>
        <dbReference type="ARBA" id="ARBA00022989"/>
    </source>
</evidence>
<dbReference type="GO" id="GO:0016020">
    <property type="term" value="C:membrane"/>
    <property type="evidence" value="ECO:0007669"/>
    <property type="project" value="UniProtKB-SubCell"/>
</dbReference>
<evidence type="ECO:0008006" key="9">
    <source>
        <dbReference type="Google" id="ProtNLM"/>
    </source>
</evidence>
<dbReference type="AlphaFoldDB" id="A0A8S9Y9Y9"/>
<accession>A0A8S9Y9Y9</accession>
<dbReference type="InterPro" id="IPR045120">
    <property type="entry name" value="Suco/Slp1-like"/>
</dbReference>
<dbReference type="GO" id="GO:0034975">
    <property type="term" value="P:protein folding in endoplasmic reticulum"/>
    <property type="evidence" value="ECO:0007669"/>
    <property type="project" value="TreeGrafter"/>
</dbReference>
<dbReference type="PANTHER" id="PTHR12953:SF0">
    <property type="entry name" value="SUN DOMAIN-CONTAINING OSSIFICATION FACTOR"/>
    <property type="match status" value="1"/>
</dbReference>
<feature type="non-terminal residue" evidence="7">
    <location>
        <position position="643"/>
    </location>
</feature>
<proteinExistence type="predicted"/>
<comment type="subcellular location">
    <subcellularLocation>
        <location evidence="1">Membrane</location>
    </subcellularLocation>
</comment>
<feature type="region of interest" description="Disordered" evidence="5">
    <location>
        <begin position="299"/>
        <end position="326"/>
    </location>
</feature>
<evidence type="ECO:0000313" key="7">
    <source>
        <dbReference type="EMBL" id="KAF7232712.1"/>
    </source>
</evidence>
<dbReference type="PANTHER" id="PTHR12953">
    <property type="entry name" value="MEMBRANE PROTEIN CH1 RELATED"/>
    <property type="match status" value="1"/>
</dbReference>
<keyword evidence="2 6" id="KW-0812">Transmembrane</keyword>
<evidence type="ECO:0000256" key="1">
    <source>
        <dbReference type="ARBA" id="ARBA00004370"/>
    </source>
</evidence>
<comment type="caution">
    <text evidence="7">The sequence shown here is derived from an EMBL/GenBank/DDBJ whole genome shotgun (WGS) entry which is preliminary data.</text>
</comment>
<name>A0A8S9Y9Y9_9TREM</name>